<comment type="caution">
    <text evidence="1">The sequence shown here is derived from an EMBL/GenBank/DDBJ whole genome shotgun (WGS) entry which is preliminary data.</text>
</comment>
<organism evidence="1 2">
    <name type="scientific">Racocetra persica</name>
    <dbReference type="NCBI Taxonomy" id="160502"/>
    <lineage>
        <taxon>Eukaryota</taxon>
        <taxon>Fungi</taxon>
        <taxon>Fungi incertae sedis</taxon>
        <taxon>Mucoromycota</taxon>
        <taxon>Glomeromycotina</taxon>
        <taxon>Glomeromycetes</taxon>
        <taxon>Diversisporales</taxon>
        <taxon>Gigasporaceae</taxon>
        <taxon>Racocetra</taxon>
    </lineage>
</organism>
<dbReference type="Proteomes" id="UP000789920">
    <property type="component" value="Unassembled WGS sequence"/>
</dbReference>
<proteinExistence type="predicted"/>
<sequence>MKVKFSLLAWALLTLASSVPGHAHVDSPRGVEPARRINFGPELNHRTFSAPSIKKFGTFTAPDDADPKEIAIKFVKSKLHPKADFVIKDIYKSDHNGVTHVYFKQVVNGLYVTNGDINVNIDQFGRIISYGDSFIKPNASAIRPMGPVKITKDG</sequence>
<keyword evidence="2" id="KW-1185">Reference proteome</keyword>
<gene>
    <name evidence="1" type="ORF">RPERSI_LOCUS6500</name>
</gene>
<evidence type="ECO:0000313" key="1">
    <source>
        <dbReference type="EMBL" id="CAG8615877.1"/>
    </source>
</evidence>
<protein>
    <submittedName>
        <fullName evidence="1">35644_t:CDS:1</fullName>
    </submittedName>
</protein>
<accession>A0ACA9MUW2</accession>
<dbReference type="EMBL" id="CAJVQC010010375">
    <property type="protein sequence ID" value="CAG8615877.1"/>
    <property type="molecule type" value="Genomic_DNA"/>
</dbReference>
<name>A0ACA9MUW2_9GLOM</name>
<reference evidence="1" key="1">
    <citation type="submission" date="2021-06" db="EMBL/GenBank/DDBJ databases">
        <authorList>
            <person name="Kallberg Y."/>
            <person name="Tangrot J."/>
            <person name="Rosling A."/>
        </authorList>
    </citation>
    <scope>NUCLEOTIDE SEQUENCE</scope>
    <source>
        <strain evidence="1">MA461A</strain>
    </source>
</reference>
<evidence type="ECO:0000313" key="2">
    <source>
        <dbReference type="Proteomes" id="UP000789920"/>
    </source>
</evidence>
<feature type="non-terminal residue" evidence="1">
    <location>
        <position position="154"/>
    </location>
</feature>